<accession>A0A2P2PR80</accession>
<keyword evidence="1" id="KW-0732">Signal</keyword>
<feature type="signal peptide" evidence="1">
    <location>
        <begin position="1"/>
        <end position="18"/>
    </location>
</feature>
<organism evidence="2">
    <name type="scientific">Rhizophora mucronata</name>
    <name type="common">Asiatic mangrove</name>
    <dbReference type="NCBI Taxonomy" id="61149"/>
    <lineage>
        <taxon>Eukaryota</taxon>
        <taxon>Viridiplantae</taxon>
        <taxon>Streptophyta</taxon>
        <taxon>Embryophyta</taxon>
        <taxon>Tracheophyta</taxon>
        <taxon>Spermatophyta</taxon>
        <taxon>Magnoliopsida</taxon>
        <taxon>eudicotyledons</taxon>
        <taxon>Gunneridae</taxon>
        <taxon>Pentapetalae</taxon>
        <taxon>rosids</taxon>
        <taxon>fabids</taxon>
        <taxon>Malpighiales</taxon>
        <taxon>Rhizophoraceae</taxon>
        <taxon>Rhizophora</taxon>
    </lineage>
</organism>
<dbReference type="EMBL" id="GGEC01076731">
    <property type="protein sequence ID" value="MBX57215.1"/>
    <property type="molecule type" value="Transcribed_RNA"/>
</dbReference>
<reference evidence="2" key="1">
    <citation type="submission" date="2018-02" db="EMBL/GenBank/DDBJ databases">
        <title>Rhizophora mucronata_Transcriptome.</title>
        <authorList>
            <person name="Meera S.P."/>
            <person name="Sreeshan A."/>
            <person name="Augustine A."/>
        </authorList>
    </citation>
    <scope>NUCLEOTIDE SEQUENCE</scope>
    <source>
        <tissue evidence="2">Leaf</tissue>
    </source>
</reference>
<sequence>MFLTYMLFVVAPPLYSYCWSEGDLFIMEMLISLPNYLANCCYLNQWFIRLSDLT</sequence>
<name>A0A2P2PR80_RHIMU</name>
<evidence type="ECO:0000256" key="1">
    <source>
        <dbReference type="SAM" id="SignalP"/>
    </source>
</evidence>
<evidence type="ECO:0000313" key="2">
    <source>
        <dbReference type="EMBL" id="MBX57215.1"/>
    </source>
</evidence>
<dbReference type="AlphaFoldDB" id="A0A2P2PR80"/>
<feature type="chain" id="PRO_5015171313" evidence="1">
    <location>
        <begin position="19"/>
        <end position="54"/>
    </location>
</feature>
<protein>
    <submittedName>
        <fullName evidence="2">Uncharacterized protein</fullName>
    </submittedName>
</protein>
<proteinExistence type="predicted"/>